<dbReference type="AlphaFoldDB" id="A0A840CNU7"/>
<evidence type="ECO:0000313" key="3">
    <source>
        <dbReference type="Proteomes" id="UP000555103"/>
    </source>
</evidence>
<gene>
    <name evidence="2" type="ORF">GGR21_003601</name>
</gene>
<comment type="caution">
    <text evidence="2">The sequence shown here is derived from an EMBL/GenBank/DDBJ whole genome shotgun (WGS) entry which is preliminary data.</text>
</comment>
<keyword evidence="3" id="KW-1185">Reference proteome</keyword>
<proteinExistence type="predicted"/>
<sequence>MNKINKISVSLISGLLMIMSLSCSDDDNWSPGPEVDPSSPRVYFNPSSSGDVEPGESYLNIAVSRVNTNGSLTVPISISKSTEGLLFPDQSVTFAAGEETAYFKVGFNQDIPYETDYPFELKIDEVYSDQYIAAGAPVHSGKLRRLEPWVFVAEATCTFEGTSGSKLAAFDPFKQNLYKKEIAGIFKIENWCLNGTGEWYGDFIFTVDENKQILPDSGIGFHDISAKRWYFYEPGKASSGDDTKYQINGHLPTSTGVYMTYFYLYTIGSTSSSYFMDFDESARTAKMGGYSRYSSSTFSSGSFVLNYTW</sequence>
<reference evidence="2 3" key="1">
    <citation type="submission" date="2020-08" db="EMBL/GenBank/DDBJ databases">
        <title>Genomic Encyclopedia of Type Strains, Phase IV (KMG-IV): sequencing the most valuable type-strain genomes for metagenomic binning, comparative biology and taxonomic classification.</title>
        <authorList>
            <person name="Goeker M."/>
        </authorList>
    </citation>
    <scope>NUCLEOTIDE SEQUENCE [LARGE SCALE GENOMIC DNA]</scope>
    <source>
        <strain evidence="2 3">DSM 104969</strain>
    </source>
</reference>
<dbReference type="Proteomes" id="UP000555103">
    <property type="component" value="Unassembled WGS sequence"/>
</dbReference>
<name>A0A840CNU7_9BACT</name>
<dbReference type="EMBL" id="JACIEP010000016">
    <property type="protein sequence ID" value="MBB4037680.1"/>
    <property type="molecule type" value="Genomic_DNA"/>
</dbReference>
<evidence type="ECO:0000313" key="2">
    <source>
        <dbReference type="EMBL" id="MBB4037680.1"/>
    </source>
</evidence>
<dbReference type="SUPFAM" id="SSF141072">
    <property type="entry name" value="CalX-like"/>
    <property type="match status" value="1"/>
</dbReference>
<feature type="chain" id="PRO_5032414999" evidence="1">
    <location>
        <begin position="26"/>
        <end position="309"/>
    </location>
</feature>
<feature type="signal peptide" evidence="1">
    <location>
        <begin position="1"/>
        <end position="25"/>
    </location>
</feature>
<keyword evidence="1" id="KW-0732">Signal</keyword>
<evidence type="ECO:0000256" key="1">
    <source>
        <dbReference type="SAM" id="SignalP"/>
    </source>
</evidence>
<dbReference type="InterPro" id="IPR038081">
    <property type="entry name" value="CalX-like_sf"/>
</dbReference>
<protein>
    <submittedName>
        <fullName evidence="2">Uncharacterized protein</fullName>
    </submittedName>
</protein>
<accession>A0A840CNU7</accession>
<dbReference type="PROSITE" id="PS51257">
    <property type="entry name" value="PROKAR_LIPOPROTEIN"/>
    <property type="match status" value="1"/>
</dbReference>
<dbReference type="RefSeq" id="WP_183308510.1">
    <property type="nucleotide sequence ID" value="NZ_JACIEP010000016.1"/>
</dbReference>
<organism evidence="2 3">
    <name type="scientific">Dysgonomonas hofstadii</name>
    <dbReference type="NCBI Taxonomy" id="637886"/>
    <lineage>
        <taxon>Bacteria</taxon>
        <taxon>Pseudomonadati</taxon>
        <taxon>Bacteroidota</taxon>
        <taxon>Bacteroidia</taxon>
        <taxon>Bacteroidales</taxon>
        <taxon>Dysgonomonadaceae</taxon>
        <taxon>Dysgonomonas</taxon>
    </lineage>
</organism>